<feature type="domain" description="RecX second three-helical" evidence="6">
    <location>
        <begin position="110"/>
        <end position="151"/>
    </location>
</feature>
<evidence type="ECO:0000313" key="10">
    <source>
        <dbReference type="Proteomes" id="UP000199695"/>
    </source>
</evidence>
<feature type="domain" description="RecX third three-helical" evidence="7">
    <location>
        <begin position="158"/>
        <end position="200"/>
    </location>
</feature>
<name>A0A1H8GIK6_9BACL</name>
<evidence type="ECO:0000259" key="7">
    <source>
        <dbReference type="Pfam" id="PF21981"/>
    </source>
</evidence>
<proteinExistence type="inferred from homology"/>
<evidence type="ECO:0000313" key="9">
    <source>
        <dbReference type="EMBL" id="SEN43793.1"/>
    </source>
</evidence>
<protein>
    <recommendedName>
        <fullName evidence="3 5">Regulatory protein RecX</fullName>
    </recommendedName>
</protein>
<dbReference type="GO" id="GO:0006282">
    <property type="term" value="P:regulation of DNA repair"/>
    <property type="evidence" value="ECO:0007669"/>
    <property type="project" value="UniProtKB-UniRule"/>
</dbReference>
<dbReference type="InterPro" id="IPR003783">
    <property type="entry name" value="Regulatory_RecX"/>
</dbReference>
<dbReference type="PANTHER" id="PTHR33602:SF1">
    <property type="entry name" value="REGULATORY PROTEIN RECX FAMILY PROTEIN"/>
    <property type="match status" value="1"/>
</dbReference>
<sequence length="218" mass="26221">MKTNFITRIEKPSGAAKRYRIYVNEEYLFSVHEDVLVKYRLYKGMAVDQEQIRELLTAEEYNKVRLAALRYLSYRPRTCLEVKQYLAGKGYSEENAERVIHELEQQGFLDDREYAYVWVREKRNSKGHGPLRMRRELARKGIASKWIDEALAHTDEEEERQLAMEIAERRYLRICHEPWPKVERKLGQYLLRQGYSTEIACWVLNDFRSRHKQEKENL</sequence>
<dbReference type="InterPro" id="IPR036388">
    <property type="entry name" value="WH-like_DNA-bd_sf"/>
</dbReference>
<dbReference type="GO" id="GO:0005737">
    <property type="term" value="C:cytoplasm"/>
    <property type="evidence" value="ECO:0007669"/>
    <property type="project" value="UniProtKB-SubCell"/>
</dbReference>
<dbReference type="Pfam" id="PF21981">
    <property type="entry name" value="RecX_HTH3"/>
    <property type="match status" value="1"/>
</dbReference>
<dbReference type="EMBL" id="FOCQ01000011">
    <property type="protein sequence ID" value="SEN43793.1"/>
    <property type="molecule type" value="Genomic_DNA"/>
</dbReference>
<feature type="domain" description="RecX first three-helical" evidence="8">
    <location>
        <begin position="67"/>
        <end position="103"/>
    </location>
</feature>
<evidence type="ECO:0000256" key="3">
    <source>
        <dbReference type="ARBA" id="ARBA00018111"/>
    </source>
</evidence>
<dbReference type="OrthoDB" id="5421057at2"/>
<dbReference type="HAMAP" id="MF_01114">
    <property type="entry name" value="RecX"/>
    <property type="match status" value="1"/>
</dbReference>
<dbReference type="InterPro" id="IPR053925">
    <property type="entry name" value="RecX_HTH_3rd"/>
</dbReference>
<dbReference type="InterPro" id="IPR053926">
    <property type="entry name" value="RecX_HTH_1st"/>
</dbReference>
<dbReference type="InterPro" id="IPR053924">
    <property type="entry name" value="RecX_HTH_2nd"/>
</dbReference>
<reference evidence="9 10" key="1">
    <citation type="submission" date="2016-10" db="EMBL/GenBank/DDBJ databases">
        <authorList>
            <person name="de Groot N.N."/>
        </authorList>
    </citation>
    <scope>NUCLEOTIDE SEQUENCE [LARGE SCALE GENOMIC DNA]</scope>
    <source>
        <strain evidence="9 10">DSM 46701</strain>
    </source>
</reference>
<dbReference type="Pfam" id="PF02631">
    <property type="entry name" value="RecX_HTH2"/>
    <property type="match status" value="1"/>
</dbReference>
<comment type="subcellular location">
    <subcellularLocation>
        <location evidence="1 5">Cytoplasm</location>
    </subcellularLocation>
</comment>
<keyword evidence="10" id="KW-1185">Reference proteome</keyword>
<organism evidence="9 10">
    <name type="scientific">Lihuaxuella thermophila</name>
    <dbReference type="NCBI Taxonomy" id="1173111"/>
    <lineage>
        <taxon>Bacteria</taxon>
        <taxon>Bacillati</taxon>
        <taxon>Bacillota</taxon>
        <taxon>Bacilli</taxon>
        <taxon>Bacillales</taxon>
        <taxon>Thermoactinomycetaceae</taxon>
        <taxon>Lihuaxuella</taxon>
    </lineage>
</organism>
<keyword evidence="4 5" id="KW-0963">Cytoplasm</keyword>
<comment type="similarity">
    <text evidence="2 5">Belongs to the RecX family.</text>
</comment>
<evidence type="ECO:0000256" key="4">
    <source>
        <dbReference type="ARBA" id="ARBA00022490"/>
    </source>
</evidence>
<evidence type="ECO:0000259" key="8">
    <source>
        <dbReference type="Pfam" id="PF21982"/>
    </source>
</evidence>
<gene>
    <name evidence="5" type="primary">recX</name>
    <name evidence="9" type="ORF">SAMN05444955_11179</name>
</gene>
<evidence type="ECO:0000256" key="2">
    <source>
        <dbReference type="ARBA" id="ARBA00009695"/>
    </source>
</evidence>
<dbReference type="Proteomes" id="UP000199695">
    <property type="component" value="Unassembled WGS sequence"/>
</dbReference>
<dbReference type="AlphaFoldDB" id="A0A1H8GIK6"/>
<evidence type="ECO:0000259" key="6">
    <source>
        <dbReference type="Pfam" id="PF02631"/>
    </source>
</evidence>
<dbReference type="Pfam" id="PF21982">
    <property type="entry name" value="RecX_HTH1"/>
    <property type="match status" value="1"/>
</dbReference>
<accession>A0A1H8GIK6</accession>
<evidence type="ECO:0000256" key="1">
    <source>
        <dbReference type="ARBA" id="ARBA00004496"/>
    </source>
</evidence>
<dbReference type="RefSeq" id="WP_089969981.1">
    <property type="nucleotide sequence ID" value="NZ_FOCQ01000011.1"/>
</dbReference>
<dbReference type="STRING" id="1173111.SAMN05444955_11179"/>
<dbReference type="Gene3D" id="1.10.10.10">
    <property type="entry name" value="Winged helix-like DNA-binding domain superfamily/Winged helix DNA-binding domain"/>
    <property type="match status" value="3"/>
</dbReference>
<dbReference type="PANTHER" id="PTHR33602">
    <property type="entry name" value="REGULATORY PROTEIN RECX FAMILY PROTEIN"/>
    <property type="match status" value="1"/>
</dbReference>
<evidence type="ECO:0000256" key="5">
    <source>
        <dbReference type="HAMAP-Rule" id="MF_01114"/>
    </source>
</evidence>
<comment type="function">
    <text evidence="5">Modulates RecA activity.</text>
</comment>